<proteinExistence type="predicted"/>
<evidence type="ECO:0008006" key="2">
    <source>
        <dbReference type="Google" id="ProtNLM"/>
    </source>
</evidence>
<dbReference type="InterPro" id="IPR012659">
    <property type="entry name" value="CHP02444"/>
</dbReference>
<gene>
    <name evidence="1" type="ORF">METZ01_LOCUS434158</name>
</gene>
<dbReference type="AlphaFoldDB" id="A0A382YDJ6"/>
<dbReference type="NCBIfam" id="TIGR02444">
    <property type="entry name" value="TIGR02444 family protein"/>
    <property type="match status" value="1"/>
</dbReference>
<evidence type="ECO:0000313" key="1">
    <source>
        <dbReference type="EMBL" id="SVD81304.1"/>
    </source>
</evidence>
<protein>
    <recommendedName>
        <fullName evidence="2">TIGR02444 family protein</fullName>
    </recommendedName>
</protein>
<dbReference type="EMBL" id="UINC01174934">
    <property type="protein sequence ID" value="SVD81304.1"/>
    <property type="molecule type" value="Genomic_DNA"/>
</dbReference>
<feature type="non-terminal residue" evidence="1">
    <location>
        <position position="83"/>
    </location>
</feature>
<name>A0A382YDJ6_9ZZZZ</name>
<organism evidence="1">
    <name type="scientific">marine metagenome</name>
    <dbReference type="NCBI Taxonomy" id="408172"/>
    <lineage>
        <taxon>unclassified sequences</taxon>
        <taxon>metagenomes</taxon>
        <taxon>ecological metagenomes</taxon>
    </lineage>
</organism>
<accession>A0A382YDJ6</accession>
<sequence length="83" mass="9869">MTSITQTDLSAPQFWDFSLEYYKYSDSAELMLELQNDHNLDVNLILFSLWIGSIHRSRLEEIHFHILDNAVESWRTNITQPLR</sequence>
<reference evidence="1" key="1">
    <citation type="submission" date="2018-05" db="EMBL/GenBank/DDBJ databases">
        <authorList>
            <person name="Lanie J.A."/>
            <person name="Ng W.-L."/>
            <person name="Kazmierczak K.M."/>
            <person name="Andrzejewski T.M."/>
            <person name="Davidsen T.M."/>
            <person name="Wayne K.J."/>
            <person name="Tettelin H."/>
            <person name="Glass J.I."/>
            <person name="Rusch D."/>
            <person name="Podicherti R."/>
            <person name="Tsui H.-C.T."/>
            <person name="Winkler M.E."/>
        </authorList>
    </citation>
    <scope>NUCLEOTIDE SEQUENCE</scope>
</reference>
<dbReference type="Pfam" id="PF09523">
    <property type="entry name" value="DUF2390"/>
    <property type="match status" value="1"/>
</dbReference>